<dbReference type="AlphaFoldDB" id="A0A411ZHQ3"/>
<feature type="binding site" evidence="3">
    <location>
        <position position="254"/>
    </location>
    <ligand>
        <name>Mg(2+)</name>
        <dbReference type="ChEBI" id="CHEBI:18420"/>
        <label>1</label>
    </ligand>
</feature>
<evidence type="ECO:0000313" key="4">
    <source>
        <dbReference type="EMBL" id="RGQ02322.1"/>
    </source>
</evidence>
<dbReference type="Pfam" id="PF03747">
    <property type="entry name" value="ADP_ribosyl_GH"/>
    <property type="match status" value="1"/>
</dbReference>
<sequence>MEKINKIKGALYGAIIGDALGAPLEFMPQEQIKAQFGKVTEMIGGGWLQVQPGEGTDETALLLATAYGIMKNPENPFAEIGKNFIKWAISRPKDISDTTLRSIDKTMSKGHGKHLIPKARWQESAGQVDLFSNRGSVDNGAILNTLYPALYYTDEFNAVTTALDITNMTHVNTQSDNACRIYAQLIFRILNKNITKDDMDKMIDNTMYYDYKNEEIQPTASAYDSIIAMLHAFMPTDNFEAAVLTAINFGGDSDTIGAITGGLAGCYYGYDNIPTRFIETIPSDIKKMLDTIIEAIPN</sequence>
<proteinExistence type="inferred from homology"/>
<evidence type="ECO:0000256" key="2">
    <source>
        <dbReference type="ARBA" id="ARBA00022801"/>
    </source>
</evidence>
<dbReference type="PANTHER" id="PTHR16222">
    <property type="entry name" value="ADP-RIBOSYLGLYCOHYDROLASE"/>
    <property type="match status" value="1"/>
</dbReference>
<comment type="caution">
    <text evidence="4">The sequence shown here is derived from an EMBL/GenBank/DDBJ whole genome shotgun (WGS) entry which is preliminary data.</text>
</comment>
<dbReference type="GO" id="GO:0046872">
    <property type="term" value="F:metal ion binding"/>
    <property type="evidence" value="ECO:0007669"/>
    <property type="project" value="UniProtKB-KW"/>
</dbReference>
<name>A0A411ZHQ3_9FIRM</name>
<feature type="binding site" evidence="3">
    <location>
        <position position="56"/>
    </location>
    <ligand>
        <name>Mg(2+)</name>
        <dbReference type="ChEBI" id="CHEBI:18420"/>
        <label>1</label>
    </ligand>
</feature>
<evidence type="ECO:0000256" key="1">
    <source>
        <dbReference type="ARBA" id="ARBA00010702"/>
    </source>
</evidence>
<dbReference type="EMBL" id="QRST01000043">
    <property type="protein sequence ID" value="RGQ02322.1"/>
    <property type="molecule type" value="Genomic_DNA"/>
</dbReference>
<dbReference type="GO" id="GO:0016787">
    <property type="term" value="F:hydrolase activity"/>
    <property type="evidence" value="ECO:0007669"/>
    <property type="project" value="UniProtKB-KW"/>
</dbReference>
<dbReference type="PANTHER" id="PTHR16222:SF24">
    <property type="entry name" value="ADP-RIBOSYLHYDROLASE ARH3"/>
    <property type="match status" value="1"/>
</dbReference>
<organism evidence="4 5">
    <name type="scientific">Megamonas rupellensis</name>
    <dbReference type="NCBI Taxonomy" id="491921"/>
    <lineage>
        <taxon>Bacteria</taxon>
        <taxon>Bacillati</taxon>
        <taxon>Bacillota</taxon>
        <taxon>Negativicutes</taxon>
        <taxon>Selenomonadales</taxon>
        <taxon>Selenomonadaceae</taxon>
        <taxon>Megamonas</taxon>
    </lineage>
</organism>
<dbReference type="Gene3D" id="1.10.4080.10">
    <property type="entry name" value="ADP-ribosylation/Crystallin J1"/>
    <property type="match status" value="1"/>
</dbReference>
<accession>A0A411ZHQ3</accession>
<dbReference type="InterPro" id="IPR036705">
    <property type="entry name" value="Ribosyl_crysJ1_sf"/>
</dbReference>
<feature type="binding site" evidence="3">
    <location>
        <position position="252"/>
    </location>
    <ligand>
        <name>Mg(2+)</name>
        <dbReference type="ChEBI" id="CHEBI:18420"/>
        <label>1</label>
    </ligand>
</feature>
<dbReference type="SUPFAM" id="SSF101478">
    <property type="entry name" value="ADP-ribosylglycohydrolase"/>
    <property type="match status" value="1"/>
</dbReference>
<keyword evidence="3" id="KW-0479">Metal-binding</keyword>
<gene>
    <name evidence="4" type="ORF">DWZ11_11475</name>
</gene>
<dbReference type="InterPro" id="IPR050792">
    <property type="entry name" value="ADP-ribosylglycohydrolase"/>
</dbReference>
<dbReference type="RefSeq" id="WP_117977129.1">
    <property type="nucleotide sequence ID" value="NZ_QRST01000043.1"/>
</dbReference>
<keyword evidence="3" id="KW-0460">Magnesium</keyword>
<dbReference type="InterPro" id="IPR005502">
    <property type="entry name" value="Ribosyl_crysJ1"/>
</dbReference>
<feature type="binding site" evidence="3">
    <location>
        <position position="255"/>
    </location>
    <ligand>
        <name>Mg(2+)</name>
        <dbReference type="ChEBI" id="CHEBI:18420"/>
        <label>1</label>
    </ligand>
</feature>
<evidence type="ECO:0000313" key="5">
    <source>
        <dbReference type="Proteomes" id="UP000284662"/>
    </source>
</evidence>
<evidence type="ECO:0000256" key="3">
    <source>
        <dbReference type="PIRSR" id="PIRSR605502-1"/>
    </source>
</evidence>
<dbReference type="Proteomes" id="UP000284662">
    <property type="component" value="Unassembled WGS sequence"/>
</dbReference>
<keyword evidence="2 4" id="KW-0378">Hydrolase</keyword>
<reference evidence="4 5" key="1">
    <citation type="submission" date="2018-08" db="EMBL/GenBank/DDBJ databases">
        <title>A genome reference for cultivated species of the human gut microbiota.</title>
        <authorList>
            <person name="Zou Y."/>
            <person name="Xue W."/>
            <person name="Luo G."/>
        </authorList>
    </citation>
    <scope>NUCLEOTIDE SEQUENCE [LARGE SCALE GENOMIC DNA]</scope>
    <source>
        <strain evidence="4 5">AF29-2</strain>
    </source>
</reference>
<feature type="binding site" evidence="3">
    <location>
        <position position="57"/>
    </location>
    <ligand>
        <name>Mg(2+)</name>
        <dbReference type="ChEBI" id="CHEBI:18420"/>
        <label>1</label>
    </ligand>
</feature>
<protein>
    <submittedName>
        <fullName evidence="4">ADP-ribosyl-(Dinitrogen reductase) hydrolase</fullName>
    </submittedName>
</protein>
<comment type="similarity">
    <text evidence="1">Belongs to the ADP-ribosylglycohydrolase family.</text>
</comment>
<comment type="cofactor">
    <cofactor evidence="3">
        <name>Mg(2+)</name>
        <dbReference type="ChEBI" id="CHEBI:18420"/>
    </cofactor>
    <text evidence="3">Binds 2 magnesium ions per subunit.</text>
</comment>